<dbReference type="OrthoDB" id="5973237at2759"/>
<feature type="domain" description="Guanylate-binding protein N-terminal" evidence="2">
    <location>
        <begin position="115"/>
        <end position="178"/>
    </location>
</feature>
<dbReference type="EMBL" id="LSMT01000522">
    <property type="protein sequence ID" value="PFX16733.1"/>
    <property type="molecule type" value="Genomic_DNA"/>
</dbReference>
<organism evidence="3 4">
    <name type="scientific">Stylophora pistillata</name>
    <name type="common">Smooth cauliflower coral</name>
    <dbReference type="NCBI Taxonomy" id="50429"/>
    <lineage>
        <taxon>Eukaryota</taxon>
        <taxon>Metazoa</taxon>
        <taxon>Cnidaria</taxon>
        <taxon>Anthozoa</taxon>
        <taxon>Hexacorallia</taxon>
        <taxon>Scleractinia</taxon>
        <taxon>Astrocoeniina</taxon>
        <taxon>Pocilloporidae</taxon>
        <taxon>Stylophora</taxon>
    </lineage>
</organism>
<feature type="coiled-coil region" evidence="1">
    <location>
        <begin position="237"/>
        <end position="336"/>
    </location>
</feature>
<gene>
    <name evidence="3" type="ORF">AWC38_SpisGene18973</name>
</gene>
<evidence type="ECO:0000259" key="2">
    <source>
        <dbReference type="Pfam" id="PF02263"/>
    </source>
</evidence>
<dbReference type="GO" id="GO:0005525">
    <property type="term" value="F:GTP binding"/>
    <property type="evidence" value="ECO:0007669"/>
    <property type="project" value="InterPro"/>
</dbReference>
<reference evidence="4" key="1">
    <citation type="journal article" date="2017" name="bioRxiv">
        <title>Comparative analysis of the genomes of Stylophora pistillata and Acropora digitifera provides evidence for extensive differences between species of corals.</title>
        <authorList>
            <person name="Voolstra C.R."/>
            <person name="Li Y."/>
            <person name="Liew Y.J."/>
            <person name="Baumgarten S."/>
            <person name="Zoccola D."/>
            <person name="Flot J.-F."/>
            <person name="Tambutte S."/>
            <person name="Allemand D."/>
            <person name="Aranda M."/>
        </authorList>
    </citation>
    <scope>NUCLEOTIDE SEQUENCE [LARGE SCALE GENOMIC DNA]</scope>
</reference>
<proteinExistence type="predicted"/>
<dbReference type="AlphaFoldDB" id="A0A2B4RIU9"/>
<dbReference type="InterPro" id="IPR015894">
    <property type="entry name" value="Guanylate-bd_N"/>
</dbReference>
<dbReference type="Pfam" id="PF02263">
    <property type="entry name" value="GBP"/>
    <property type="match status" value="1"/>
</dbReference>
<accession>A0A2B4RIU9</accession>
<evidence type="ECO:0000313" key="3">
    <source>
        <dbReference type="EMBL" id="PFX16733.1"/>
    </source>
</evidence>
<dbReference type="InterPro" id="IPR027417">
    <property type="entry name" value="P-loop_NTPase"/>
</dbReference>
<keyword evidence="4" id="KW-1185">Reference proteome</keyword>
<dbReference type="Gene3D" id="3.40.50.300">
    <property type="entry name" value="P-loop containing nucleotide triphosphate hydrolases"/>
    <property type="match status" value="1"/>
</dbReference>
<evidence type="ECO:0000256" key="1">
    <source>
        <dbReference type="SAM" id="Coils"/>
    </source>
</evidence>
<name>A0A2B4RIU9_STYPI</name>
<comment type="caution">
    <text evidence="3">The sequence shown here is derived from an EMBL/GenBank/DDBJ whole genome shotgun (WGS) entry which is preliminary data.</text>
</comment>
<sequence>MNSWRQQHQIENEDEALAKALELSRLEPQGSQGAQRRSTVKLCQTEFKRTAQASGPDFMRKRGSQAGSRRATPLCLPNNCKWDSSSGKCIQTGQRRTSLYVLDEALENLRRIRDAKGQEFTVVVLASEGIDAANGQGLDDNQIFTLTVLLASVLIYNPQGVPTRRDLEGLEDVTQAIPRDCSNIKDYFLKKDDYHKSAIAAKDEIEAVFFEFHPALMKEQEQYLSQLKLLKDYDESLTEELAARAFQEQEKQKLEEQQQRLLQENREVKREMKILSERQKEERENFREQMDNDLRAQREQMDNMMEANMQQAQKEREQFMQENQELRNQFLDMQKINEENIKMIKKLAHLVEMQQEEKI</sequence>
<dbReference type="Proteomes" id="UP000225706">
    <property type="component" value="Unassembled WGS sequence"/>
</dbReference>
<dbReference type="GO" id="GO:0003924">
    <property type="term" value="F:GTPase activity"/>
    <property type="evidence" value="ECO:0007669"/>
    <property type="project" value="InterPro"/>
</dbReference>
<protein>
    <recommendedName>
        <fullName evidence="2">Guanylate-binding protein N-terminal domain-containing protein</fullName>
    </recommendedName>
</protein>
<evidence type="ECO:0000313" key="4">
    <source>
        <dbReference type="Proteomes" id="UP000225706"/>
    </source>
</evidence>
<keyword evidence="1" id="KW-0175">Coiled coil</keyword>